<feature type="transmembrane region" description="Helical" evidence="1">
    <location>
        <begin position="42"/>
        <end position="64"/>
    </location>
</feature>
<keyword evidence="1" id="KW-1133">Transmembrane helix</keyword>
<dbReference type="Proteomes" id="UP001208570">
    <property type="component" value="Unassembled WGS sequence"/>
</dbReference>
<dbReference type="EMBL" id="JAODUP010000799">
    <property type="protein sequence ID" value="KAK2143925.1"/>
    <property type="molecule type" value="Genomic_DNA"/>
</dbReference>
<keyword evidence="1" id="KW-0812">Transmembrane</keyword>
<evidence type="ECO:0000313" key="2">
    <source>
        <dbReference type="EMBL" id="KAK2143925.1"/>
    </source>
</evidence>
<keyword evidence="3" id="KW-1185">Reference proteome</keyword>
<sequence length="231" mass="25256">MAGTVITPPPPTVAMIEPKTIILQSRPVQKTVTDYKSKSSTILGCIQIVAGVLILLLCVAIHWYDTTYMTFIMIGHAFSGLIFFCLSGGFAIGAAKRRTVCLFEGYGDDLVDWLSTTPAPFIDDRMPVFKNSFRYSIVPIVLHAGIMMLSLLEFIITIWGSSLACRAMCCTKTNIMTYGHVEAGQVNTVTMGHHPMAPVSAAVPMMQANALPEKEAFKEDNSQMVAPPPYE</sequence>
<comment type="caution">
    <text evidence="2">The sequence shown here is derived from an EMBL/GenBank/DDBJ whole genome shotgun (WGS) entry which is preliminary data.</text>
</comment>
<evidence type="ECO:0000256" key="1">
    <source>
        <dbReference type="SAM" id="Phobius"/>
    </source>
</evidence>
<name>A0AAD9J0Y7_9ANNE</name>
<reference evidence="2" key="1">
    <citation type="journal article" date="2023" name="Mol. Biol. Evol.">
        <title>Third-Generation Sequencing Reveals the Adaptive Role of the Epigenome in Three Deep-Sea Polychaetes.</title>
        <authorList>
            <person name="Perez M."/>
            <person name="Aroh O."/>
            <person name="Sun Y."/>
            <person name="Lan Y."/>
            <person name="Juniper S.K."/>
            <person name="Young C.R."/>
            <person name="Angers B."/>
            <person name="Qian P.Y."/>
        </authorList>
    </citation>
    <scope>NUCLEOTIDE SEQUENCE</scope>
    <source>
        <strain evidence="2">P08H-3</strain>
    </source>
</reference>
<feature type="transmembrane region" description="Helical" evidence="1">
    <location>
        <begin position="135"/>
        <end position="160"/>
    </location>
</feature>
<feature type="transmembrane region" description="Helical" evidence="1">
    <location>
        <begin position="70"/>
        <end position="92"/>
    </location>
</feature>
<keyword evidence="1" id="KW-0472">Membrane</keyword>
<dbReference type="AlphaFoldDB" id="A0AAD9J0Y7"/>
<proteinExistence type="predicted"/>
<accession>A0AAD9J0Y7</accession>
<protein>
    <submittedName>
        <fullName evidence="2">Uncharacterized protein</fullName>
    </submittedName>
</protein>
<organism evidence="2 3">
    <name type="scientific">Paralvinella palmiformis</name>
    <dbReference type="NCBI Taxonomy" id="53620"/>
    <lineage>
        <taxon>Eukaryota</taxon>
        <taxon>Metazoa</taxon>
        <taxon>Spiralia</taxon>
        <taxon>Lophotrochozoa</taxon>
        <taxon>Annelida</taxon>
        <taxon>Polychaeta</taxon>
        <taxon>Sedentaria</taxon>
        <taxon>Canalipalpata</taxon>
        <taxon>Terebellida</taxon>
        <taxon>Terebelliformia</taxon>
        <taxon>Alvinellidae</taxon>
        <taxon>Paralvinella</taxon>
    </lineage>
</organism>
<evidence type="ECO:0000313" key="3">
    <source>
        <dbReference type="Proteomes" id="UP001208570"/>
    </source>
</evidence>
<gene>
    <name evidence="2" type="ORF">LSH36_799g01022</name>
</gene>